<accession>A0A136Q4W9</accession>
<dbReference type="SUPFAM" id="SSF82771">
    <property type="entry name" value="GIY-YIG endonuclease"/>
    <property type="match status" value="1"/>
</dbReference>
<dbReference type="PANTHER" id="PTHR34477:SF1">
    <property type="entry name" value="UPF0213 PROTEIN YHBQ"/>
    <property type="match status" value="1"/>
</dbReference>
<proteinExistence type="inferred from homology"/>
<comment type="similarity">
    <text evidence="1">Belongs to the UPF0213 family.</text>
</comment>
<sequence>MKGICVYMLLCADGTLYTGWTNDIARRFAAHQSGAGAKYTKPRRPVRLAYVEPAATKQAAMKREYAIKRLSRKEKLALADAWARKDWRKDGPAGGN</sequence>
<dbReference type="InterPro" id="IPR050190">
    <property type="entry name" value="UPF0213_domain"/>
</dbReference>
<dbReference type="InterPro" id="IPR000305">
    <property type="entry name" value="GIY-YIG_endonuc"/>
</dbReference>
<evidence type="ECO:0000313" key="4">
    <source>
        <dbReference type="Proteomes" id="UP000070366"/>
    </source>
</evidence>
<dbReference type="EMBL" id="LSZW01000060">
    <property type="protein sequence ID" value="KXK65644.1"/>
    <property type="molecule type" value="Genomic_DNA"/>
</dbReference>
<dbReference type="Pfam" id="PF01541">
    <property type="entry name" value="GIY-YIG"/>
    <property type="match status" value="1"/>
</dbReference>
<name>A0A136Q4W9_9FIRM</name>
<dbReference type="Proteomes" id="UP000070366">
    <property type="component" value="Unassembled WGS sequence"/>
</dbReference>
<dbReference type="OrthoDB" id="9807770at2"/>
<dbReference type="InterPro" id="IPR035901">
    <property type="entry name" value="GIY-YIG_endonuc_sf"/>
</dbReference>
<evidence type="ECO:0000313" key="3">
    <source>
        <dbReference type="EMBL" id="KXK65644.1"/>
    </source>
</evidence>
<organism evidence="3 4">
    <name type="scientific">Christensenella minuta</name>
    <dbReference type="NCBI Taxonomy" id="626937"/>
    <lineage>
        <taxon>Bacteria</taxon>
        <taxon>Bacillati</taxon>
        <taxon>Bacillota</taxon>
        <taxon>Clostridia</taxon>
        <taxon>Christensenellales</taxon>
        <taxon>Christensenellaceae</taxon>
        <taxon>Christensenella</taxon>
    </lineage>
</organism>
<reference evidence="3 4" key="1">
    <citation type="submission" date="2016-02" db="EMBL/GenBank/DDBJ databases">
        <authorList>
            <person name="Wen L."/>
            <person name="He K."/>
            <person name="Yang H."/>
        </authorList>
    </citation>
    <scope>NUCLEOTIDE SEQUENCE [LARGE SCALE GENOMIC DNA]</scope>
    <source>
        <strain evidence="3 4">DSM 22607</strain>
    </source>
</reference>
<keyword evidence="4" id="KW-1185">Reference proteome</keyword>
<dbReference type="AlphaFoldDB" id="A0A136Q4W9"/>
<dbReference type="Gene3D" id="3.40.1440.10">
    <property type="entry name" value="GIY-YIG endonuclease"/>
    <property type="match status" value="1"/>
</dbReference>
<evidence type="ECO:0000256" key="1">
    <source>
        <dbReference type="ARBA" id="ARBA00007435"/>
    </source>
</evidence>
<dbReference type="RefSeq" id="WP_066519578.1">
    <property type="nucleotide sequence ID" value="NZ_CABMOF010000002.1"/>
</dbReference>
<dbReference type="CDD" id="cd10456">
    <property type="entry name" value="GIY-YIG_UPF0213"/>
    <property type="match status" value="1"/>
</dbReference>
<dbReference type="PANTHER" id="PTHR34477">
    <property type="entry name" value="UPF0213 PROTEIN YHBQ"/>
    <property type="match status" value="1"/>
</dbReference>
<evidence type="ECO:0000259" key="2">
    <source>
        <dbReference type="PROSITE" id="PS50164"/>
    </source>
</evidence>
<dbReference type="PROSITE" id="PS50164">
    <property type="entry name" value="GIY_YIG"/>
    <property type="match status" value="1"/>
</dbReference>
<dbReference type="STRING" id="626937.HMPREF3293_01568"/>
<comment type="caution">
    <text evidence="3">The sequence shown here is derived from an EMBL/GenBank/DDBJ whole genome shotgun (WGS) entry which is preliminary data.</text>
</comment>
<dbReference type="KEGG" id="cmiu:B1H56_10730"/>
<feature type="domain" description="GIY-YIG" evidence="2">
    <location>
        <begin position="2"/>
        <end position="77"/>
    </location>
</feature>
<gene>
    <name evidence="3" type="ORF">HMPREF3293_01568</name>
</gene>
<protein>
    <submittedName>
        <fullName evidence="3">GIY-YIG catalytic domain protein</fullName>
    </submittedName>
</protein>